<dbReference type="InterPro" id="IPR051553">
    <property type="entry name" value="Ran_GTPase-activating"/>
</dbReference>
<dbReference type="Pfam" id="PF13540">
    <property type="entry name" value="RCC1_2"/>
    <property type="match status" value="1"/>
</dbReference>
<dbReference type="PANTHER" id="PTHR45982">
    <property type="entry name" value="REGULATOR OF CHROMOSOME CONDENSATION"/>
    <property type="match status" value="1"/>
</dbReference>
<feature type="signal peptide" evidence="3">
    <location>
        <begin position="1"/>
        <end position="27"/>
    </location>
</feature>
<dbReference type="PROSITE" id="PS50012">
    <property type="entry name" value="RCC1_3"/>
    <property type="match status" value="6"/>
</dbReference>
<dbReference type="PRINTS" id="PR00633">
    <property type="entry name" value="RCCNDNSATION"/>
</dbReference>
<dbReference type="InterPro" id="IPR000408">
    <property type="entry name" value="Reg_chr_condens"/>
</dbReference>
<accession>A0ABW9XRG1</accession>
<evidence type="ECO:0000256" key="3">
    <source>
        <dbReference type="SAM" id="SignalP"/>
    </source>
</evidence>
<dbReference type="PANTHER" id="PTHR45982:SF1">
    <property type="entry name" value="REGULATOR OF CHROMOSOME CONDENSATION"/>
    <property type="match status" value="1"/>
</dbReference>
<dbReference type="EMBL" id="JAAAMV010000009">
    <property type="protein sequence ID" value="NBD24942.1"/>
    <property type="molecule type" value="Genomic_DNA"/>
</dbReference>
<dbReference type="SUPFAM" id="SSF50985">
    <property type="entry name" value="RCC1/BLIP-II"/>
    <property type="match status" value="1"/>
</dbReference>
<evidence type="ECO:0000259" key="4">
    <source>
        <dbReference type="Pfam" id="PF25390"/>
    </source>
</evidence>
<feature type="chain" id="PRO_5045538853" evidence="3">
    <location>
        <begin position="28"/>
        <end position="513"/>
    </location>
</feature>
<dbReference type="Gene3D" id="2.130.10.30">
    <property type="entry name" value="Regulator of chromosome condensation 1/beta-lactamase-inhibitor protein II"/>
    <property type="match status" value="3"/>
</dbReference>
<dbReference type="InterPro" id="IPR058923">
    <property type="entry name" value="RCC1-like_dom"/>
</dbReference>
<keyword evidence="2" id="KW-0677">Repeat</keyword>
<evidence type="ECO:0000313" key="5">
    <source>
        <dbReference type="EMBL" id="NBD24942.1"/>
    </source>
</evidence>
<keyword evidence="1" id="KW-0344">Guanine-nucleotide releasing factor</keyword>
<dbReference type="Pfam" id="PF25390">
    <property type="entry name" value="WD40_RLD"/>
    <property type="match status" value="1"/>
</dbReference>
<organism evidence="5 6">
    <name type="scientific">Paenibacillus glycinis</name>
    <dbReference type="NCBI Taxonomy" id="2697035"/>
    <lineage>
        <taxon>Bacteria</taxon>
        <taxon>Bacillati</taxon>
        <taxon>Bacillota</taxon>
        <taxon>Bacilli</taxon>
        <taxon>Bacillales</taxon>
        <taxon>Paenibacillaceae</taxon>
        <taxon>Paenibacillus</taxon>
    </lineage>
</organism>
<name>A0ABW9XRG1_9BACL</name>
<keyword evidence="3" id="KW-0732">Signal</keyword>
<evidence type="ECO:0000256" key="1">
    <source>
        <dbReference type="ARBA" id="ARBA00022658"/>
    </source>
</evidence>
<dbReference type="RefSeq" id="WP_161743746.1">
    <property type="nucleotide sequence ID" value="NZ_JAAAMV010000009.1"/>
</dbReference>
<dbReference type="Proteomes" id="UP000665561">
    <property type="component" value="Unassembled WGS sequence"/>
</dbReference>
<dbReference type="InterPro" id="IPR009091">
    <property type="entry name" value="RCC1/BLIP-II"/>
</dbReference>
<sequence>MVKRSLRFMVIVCLVVGLVSVSNVAAAAEKTTQRADGGAFHTIALSSDGTVWAWGENWNGQLGNGSMDIGSNAPVQVDGVTDAVDVAAGAAHNLALKSDGTVWAWGLNYAGQVGDGTTTTRTTPVQVQGLDSVVAIAAGAVHSLALKSDGTLWAWGANDQGQLGDGTTTNRAAPVQVITQDSAGHALDVVAIAAGDYANLALDRDGTVWAWGSNDNGQIGTGSLGKPSNLVQVPNLASVVAVDASMFQCLALASDGTVWEWGGLQSDYEWGGDRIDPPFKVQGLDSVGSIAAGGYINLAVKDDGNVWAWGSSEGGQPIKLGDELRTEPPVQVRGLRSVAAIATGDYHNLAIESDGTLWSWGLNGQGQLGDGTTADRNAPVRIALNQTGSFQLSDTKSASNGGVMNEYALYYGYVSSPGQELSGSWSPPAGFHGTVTVSMVSPEGKMYDLSMETAVDGRQVPITVKKLPDGTAYGTAEIPEGYAASWSVKGHTAQDYSPNQKVFVYVRFQYDNR</sequence>
<evidence type="ECO:0000256" key="2">
    <source>
        <dbReference type="ARBA" id="ARBA00022737"/>
    </source>
</evidence>
<reference evidence="5 6" key="1">
    <citation type="submission" date="2020-01" db="EMBL/GenBank/DDBJ databases">
        <title>Paenibacillus soybeanensis sp. nov. isolated from the nodules of soybean (Glycine max(L.) Merr).</title>
        <authorList>
            <person name="Wang H."/>
        </authorList>
    </citation>
    <scope>NUCLEOTIDE SEQUENCE [LARGE SCALE GENOMIC DNA]</scope>
    <source>
        <strain evidence="5 6">T1</strain>
    </source>
</reference>
<protein>
    <submittedName>
        <fullName evidence="5">RCC1 repeat- and reductase domain-containing protein</fullName>
    </submittedName>
</protein>
<feature type="domain" description="RCC1-like" evidence="4">
    <location>
        <begin position="31"/>
        <end position="332"/>
    </location>
</feature>
<proteinExistence type="predicted"/>
<comment type="caution">
    <text evidence="5">The sequence shown here is derived from an EMBL/GenBank/DDBJ whole genome shotgun (WGS) entry which is preliminary data.</text>
</comment>
<keyword evidence="6" id="KW-1185">Reference proteome</keyword>
<gene>
    <name evidence="5" type="ORF">GT019_13740</name>
</gene>
<evidence type="ECO:0000313" key="6">
    <source>
        <dbReference type="Proteomes" id="UP000665561"/>
    </source>
</evidence>